<dbReference type="Proteomes" id="UP001218218">
    <property type="component" value="Unassembled WGS sequence"/>
</dbReference>
<evidence type="ECO:0000313" key="2">
    <source>
        <dbReference type="Proteomes" id="UP001218218"/>
    </source>
</evidence>
<name>A0AAD6ZGA9_9AGAR</name>
<dbReference type="AlphaFoldDB" id="A0AAD6ZGA9"/>
<proteinExistence type="predicted"/>
<dbReference type="EMBL" id="JARIHO010000051">
    <property type="protein sequence ID" value="KAJ7321381.1"/>
    <property type="molecule type" value="Genomic_DNA"/>
</dbReference>
<gene>
    <name evidence="1" type="ORF">DFH08DRAFT_889607</name>
</gene>
<keyword evidence="2" id="KW-1185">Reference proteome</keyword>
<sequence>MSLRNNTIVLTLILGRWSVTYLTVFYSSDDLDITAQRMKAHVHNRCLMGLSPLITIPEYFRRFEGSRPNRRH</sequence>
<comment type="caution">
    <text evidence="1">The sequence shown here is derived from an EMBL/GenBank/DDBJ whole genome shotgun (WGS) entry which is preliminary data.</text>
</comment>
<evidence type="ECO:0000313" key="1">
    <source>
        <dbReference type="EMBL" id="KAJ7321381.1"/>
    </source>
</evidence>
<organism evidence="1 2">
    <name type="scientific">Mycena albidolilacea</name>
    <dbReference type="NCBI Taxonomy" id="1033008"/>
    <lineage>
        <taxon>Eukaryota</taxon>
        <taxon>Fungi</taxon>
        <taxon>Dikarya</taxon>
        <taxon>Basidiomycota</taxon>
        <taxon>Agaricomycotina</taxon>
        <taxon>Agaricomycetes</taxon>
        <taxon>Agaricomycetidae</taxon>
        <taxon>Agaricales</taxon>
        <taxon>Marasmiineae</taxon>
        <taxon>Mycenaceae</taxon>
        <taxon>Mycena</taxon>
    </lineage>
</organism>
<reference evidence="1" key="1">
    <citation type="submission" date="2023-03" db="EMBL/GenBank/DDBJ databases">
        <title>Massive genome expansion in bonnet fungi (Mycena s.s.) driven by repeated elements and novel gene families across ecological guilds.</title>
        <authorList>
            <consortium name="Lawrence Berkeley National Laboratory"/>
            <person name="Harder C.B."/>
            <person name="Miyauchi S."/>
            <person name="Viragh M."/>
            <person name="Kuo A."/>
            <person name="Thoen E."/>
            <person name="Andreopoulos B."/>
            <person name="Lu D."/>
            <person name="Skrede I."/>
            <person name="Drula E."/>
            <person name="Henrissat B."/>
            <person name="Morin E."/>
            <person name="Kohler A."/>
            <person name="Barry K."/>
            <person name="LaButti K."/>
            <person name="Morin E."/>
            <person name="Salamov A."/>
            <person name="Lipzen A."/>
            <person name="Mereny Z."/>
            <person name="Hegedus B."/>
            <person name="Baldrian P."/>
            <person name="Stursova M."/>
            <person name="Weitz H."/>
            <person name="Taylor A."/>
            <person name="Grigoriev I.V."/>
            <person name="Nagy L.G."/>
            <person name="Martin F."/>
            <person name="Kauserud H."/>
        </authorList>
    </citation>
    <scope>NUCLEOTIDE SEQUENCE</scope>
    <source>
        <strain evidence="1">CBHHK002</strain>
    </source>
</reference>
<accession>A0AAD6ZGA9</accession>
<protein>
    <submittedName>
        <fullName evidence="1">Uncharacterized protein</fullName>
    </submittedName>
</protein>